<dbReference type="GO" id="GO:0016020">
    <property type="term" value="C:membrane"/>
    <property type="evidence" value="ECO:0007669"/>
    <property type="project" value="UniProtKB-SubCell"/>
</dbReference>
<dbReference type="AlphaFoldDB" id="A0A6J6IQR6"/>
<name>A0A6J6IQR6_9ZZZZ</name>
<dbReference type="PANTHER" id="PTHR23505:SF79">
    <property type="entry name" value="PROTEIN SPINSTER"/>
    <property type="match status" value="1"/>
</dbReference>
<accession>A0A6J6IQR6</accession>
<evidence type="ECO:0000256" key="3">
    <source>
        <dbReference type="ARBA" id="ARBA00022692"/>
    </source>
</evidence>
<evidence type="ECO:0000256" key="4">
    <source>
        <dbReference type="ARBA" id="ARBA00022989"/>
    </source>
</evidence>
<feature type="transmembrane region" description="Helical" evidence="7">
    <location>
        <begin position="6"/>
        <end position="30"/>
    </location>
</feature>
<proteinExistence type="predicted"/>
<evidence type="ECO:0000313" key="9">
    <source>
        <dbReference type="EMBL" id="CAB4626559.1"/>
    </source>
</evidence>
<dbReference type="SUPFAM" id="SSF103473">
    <property type="entry name" value="MFS general substrate transporter"/>
    <property type="match status" value="1"/>
</dbReference>
<sequence length="358" mass="36865">MISESYGWRAAFLFMGVPALILAVTVRFVIREPKRGLADEITQLAEAANAANGSTSPSASNGATASAATSSTVSGPSASSIVVDASANPVSLDKAPEFDPADPGMPINVEHAMDNDSVEISMVGRIKQVLGIRTLRYIILGQMLLFAGFSGLFSTVTIYFERVNDLGAKEATLLTGPVGSLGLILGSIVGSIIGDRVARKNPGGRVTIAATCLALSAVCLVLFVVTPVLGVKVALFVFINAFNITALSNIGASTTDVLPASKRGSGFGIAQFLITIGSSAGALIVFAISQFVINTSFGGQETTESLKLGISYGIASLIIPLTIGAVLIWTAKKSFDRDAMAALAEADTGPTAPSPQIH</sequence>
<keyword evidence="4 7" id="KW-1133">Transmembrane helix</keyword>
<feature type="region of interest" description="Disordered" evidence="6">
    <location>
        <begin position="51"/>
        <end position="76"/>
    </location>
</feature>
<evidence type="ECO:0000256" key="2">
    <source>
        <dbReference type="ARBA" id="ARBA00022448"/>
    </source>
</evidence>
<feature type="transmembrane region" description="Helical" evidence="7">
    <location>
        <begin position="264"/>
        <end position="289"/>
    </location>
</feature>
<evidence type="ECO:0000256" key="1">
    <source>
        <dbReference type="ARBA" id="ARBA00004141"/>
    </source>
</evidence>
<dbReference type="Gene3D" id="1.20.1250.20">
    <property type="entry name" value="MFS general substrate transporter like domains"/>
    <property type="match status" value="1"/>
</dbReference>
<feature type="domain" description="Major facilitator superfamily (MFS) profile" evidence="8">
    <location>
        <begin position="1"/>
        <end position="334"/>
    </location>
</feature>
<keyword evidence="2" id="KW-0813">Transport</keyword>
<evidence type="ECO:0000256" key="5">
    <source>
        <dbReference type="ARBA" id="ARBA00023136"/>
    </source>
</evidence>
<dbReference type="PROSITE" id="PS50850">
    <property type="entry name" value="MFS"/>
    <property type="match status" value="1"/>
</dbReference>
<dbReference type="InterPro" id="IPR036259">
    <property type="entry name" value="MFS_trans_sf"/>
</dbReference>
<feature type="transmembrane region" description="Helical" evidence="7">
    <location>
        <begin position="172"/>
        <end position="194"/>
    </location>
</feature>
<feature type="transmembrane region" description="Helical" evidence="7">
    <location>
        <begin position="206"/>
        <end position="225"/>
    </location>
</feature>
<reference evidence="9" key="1">
    <citation type="submission" date="2020-05" db="EMBL/GenBank/DDBJ databases">
        <authorList>
            <person name="Chiriac C."/>
            <person name="Salcher M."/>
            <person name="Ghai R."/>
            <person name="Kavagutti S V."/>
        </authorList>
    </citation>
    <scope>NUCLEOTIDE SEQUENCE</scope>
</reference>
<dbReference type="GO" id="GO:0022857">
    <property type="term" value="F:transmembrane transporter activity"/>
    <property type="evidence" value="ECO:0007669"/>
    <property type="project" value="InterPro"/>
</dbReference>
<evidence type="ECO:0000256" key="6">
    <source>
        <dbReference type="SAM" id="MobiDB-lite"/>
    </source>
</evidence>
<evidence type="ECO:0000259" key="8">
    <source>
        <dbReference type="PROSITE" id="PS50850"/>
    </source>
</evidence>
<protein>
    <submittedName>
        <fullName evidence="9">Unannotated protein</fullName>
    </submittedName>
</protein>
<feature type="transmembrane region" description="Helical" evidence="7">
    <location>
        <begin position="137"/>
        <end position="160"/>
    </location>
</feature>
<dbReference type="InterPro" id="IPR020846">
    <property type="entry name" value="MFS_dom"/>
</dbReference>
<dbReference type="InterPro" id="IPR044770">
    <property type="entry name" value="MFS_spinster-like"/>
</dbReference>
<gene>
    <name evidence="9" type="ORF">UFOPK1939_00968</name>
</gene>
<feature type="transmembrane region" description="Helical" evidence="7">
    <location>
        <begin position="309"/>
        <end position="330"/>
    </location>
</feature>
<evidence type="ECO:0000256" key="7">
    <source>
        <dbReference type="SAM" id="Phobius"/>
    </source>
</evidence>
<dbReference type="Pfam" id="PF07690">
    <property type="entry name" value="MFS_1"/>
    <property type="match status" value="1"/>
</dbReference>
<comment type="subcellular location">
    <subcellularLocation>
        <location evidence="1">Membrane</location>
        <topology evidence="1">Multi-pass membrane protein</topology>
    </subcellularLocation>
</comment>
<feature type="transmembrane region" description="Helical" evidence="7">
    <location>
        <begin position="231"/>
        <end position="252"/>
    </location>
</feature>
<keyword evidence="5 7" id="KW-0472">Membrane</keyword>
<dbReference type="EMBL" id="CAEZVF010000161">
    <property type="protein sequence ID" value="CAB4626559.1"/>
    <property type="molecule type" value="Genomic_DNA"/>
</dbReference>
<organism evidence="9">
    <name type="scientific">freshwater metagenome</name>
    <dbReference type="NCBI Taxonomy" id="449393"/>
    <lineage>
        <taxon>unclassified sequences</taxon>
        <taxon>metagenomes</taxon>
        <taxon>ecological metagenomes</taxon>
    </lineage>
</organism>
<dbReference type="InterPro" id="IPR011701">
    <property type="entry name" value="MFS"/>
</dbReference>
<keyword evidence="3 7" id="KW-0812">Transmembrane</keyword>
<dbReference type="PANTHER" id="PTHR23505">
    <property type="entry name" value="SPINSTER"/>
    <property type="match status" value="1"/>
</dbReference>